<dbReference type="Pfam" id="PF00722">
    <property type="entry name" value="Glyco_hydro_16"/>
    <property type="match status" value="1"/>
</dbReference>
<dbReference type="Gene3D" id="2.60.120.200">
    <property type="match status" value="1"/>
</dbReference>
<feature type="signal peptide" evidence="2">
    <location>
        <begin position="1"/>
        <end position="24"/>
    </location>
</feature>
<dbReference type="EMBL" id="CP064654">
    <property type="protein sequence ID" value="QPC99142.1"/>
    <property type="molecule type" value="Genomic_DNA"/>
</dbReference>
<dbReference type="InterPro" id="IPR050546">
    <property type="entry name" value="Glycosyl_Hydrlase_16"/>
</dbReference>
<keyword evidence="4" id="KW-0378">Hydrolase</keyword>
<dbReference type="PANTHER" id="PTHR10963:SF60">
    <property type="entry name" value="GRAM-NEGATIVE BACTERIA-BINDING PROTEIN 1-RELATED"/>
    <property type="match status" value="1"/>
</dbReference>
<protein>
    <submittedName>
        <fullName evidence="4">Glycoside hydrolase family 16 protein</fullName>
    </submittedName>
</protein>
<organism evidence="4 5">
    <name type="scientific">Qipengyuania soli</name>
    <dbReference type="NCBI Taxonomy" id="2782568"/>
    <lineage>
        <taxon>Bacteria</taxon>
        <taxon>Pseudomonadati</taxon>
        <taxon>Pseudomonadota</taxon>
        <taxon>Alphaproteobacteria</taxon>
        <taxon>Sphingomonadales</taxon>
        <taxon>Erythrobacteraceae</taxon>
        <taxon>Qipengyuania</taxon>
    </lineage>
</organism>
<sequence length="286" mass="31973">MRTPANHLLLLSAALCFGCSASEAIPPEHLDLCAYTLAFGDEFDTLSVAPKFIENGERWTAHTPWNGDFGDAMFSDPRPSWPFRVKDGILSITAFKDETGKWRSGLLAAADPKGRGWGVQYGYFEARMKLPPGPGTWPAFWLMSLQPASKLPKVEIDVIEYYGHMTDRYFATTHVWYADDDERVSTHDGSTIRVPEGSLTSDFHRYGVRVDAGNITYFLDGVEVWRQVTPEEIDTPLYPLVNLALGSGYPIDETPDPSVLEVDYVRVYKPSNDPEACRKKASEAPQ</sequence>
<dbReference type="SUPFAM" id="SSF49899">
    <property type="entry name" value="Concanavalin A-like lectins/glucanases"/>
    <property type="match status" value="1"/>
</dbReference>
<evidence type="ECO:0000313" key="4">
    <source>
        <dbReference type="EMBL" id="QPC99142.1"/>
    </source>
</evidence>
<evidence type="ECO:0000256" key="1">
    <source>
        <dbReference type="ARBA" id="ARBA00006865"/>
    </source>
</evidence>
<dbReference type="RefSeq" id="WP_200982238.1">
    <property type="nucleotide sequence ID" value="NZ_CP064654.1"/>
</dbReference>
<dbReference type="Proteomes" id="UP000594459">
    <property type="component" value="Chromosome"/>
</dbReference>
<dbReference type="CDD" id="cd08023">
    <property type="entry name" value="GH16_laminarinase_like"/>
    <property type="match status" value="1"/>
</dbReference>
<dbReference type="InterPro" id="IPR013320">
    <property type="entry name" value="ConA-like_dom_sf"/>
</dbReference>
<dbReference type="KEGG" id="qso:IRL76_00725"/>
<evidence type="ECO:0000256" key="2">
    <source>
        <dbReference type="SAM" id="SignalP"/>
    </source>
</evidence>
<accession>A0A7S8F4V5</accession>
<feature type="chain" id="PRO_5032320408" evidence="2">
    <location>
        <begin position="25"/>
        <end position="286"/>
    </location>
</feature>
<keyword evidence="5" id="KW-1185">Reference proteome</keyword>
<evidence type="ECO:0000259" key="3">
    <source>
        <dbReference type="PROSITE" id="PS51762"/>
    </source>
</evidence>
<keyword evidence="2" id="KW-0732">Signal</keyword>
<dbReference type="AlphaFoldDB" id="A0A7S8F4V5"/>
<gene>
    <name evidence="4" type="ORF">IRL76_00725</name>
</gene>
<name>A0A7S8F4V5_9SPHN</name>
<proteinExistence type="inferred from homology"/>
<evidence type="ECO:0000313" key="5">
    <source>
        <dbReference type="Proteomes" id="UP000594459"/>
    </source>
</evidence>
<feature type="domain" description="GH16" evidence="3">
    <location>
        <begin position="20"/>
        <end position="273"/>
    </location>
</feature>
<comment type="similarity">
    <text evidence="1">Belongs to the glycosyl hydrolase 16 family.</text>
</comment>
<dbReference type="PROSITE" id="PS51762">
    <property type="entry name" value="GH16_2"/>
    <property type="match status" value="1"/>
</dbReference>
<reference evidence="4 5" key="1">
    <citation type="submission" date="2020-11" db="EMBL/GenBank/DDBJ databases">
        <title>The genome sequence of Erythrobacter sp. 6D36.</title>
        <authorList>
            <person name="Liu Y."/>
        </authorList>
    </citation>
    <scope>NUCLEOTIDE SEQUENCE [LARGE SCALE GENOMIC DNA]</scope>
    <source>
        <strain evidence="4 5">6D36</strain>
    </source>
</reference>
<dbReference type="GO" id="GO:0004553">
    <property type="term" value="F:hydrolase activity, hydrolyzing O-glycosyl compounds"/>
    <property type="evidence" value="ECO:0007669"/>
    <property type="project" value="InterPro"/>
</dbReference>
<dbReference type="GO" id="GO:0005975">
    <property type="term" value="P:carbohydrate metabolic process"/>
    <property type="evidence" value="ECO:0007669"/>
    <property type="project" value="InterPro"/>
</dbReference>
<dbReference type="PANTHER" id="PTHR10963">
    <property type="entry name" value="GLYCOSYL HYDROLASE-RELATED"/>
    <property type="match status" value="1"/>
</dbReference>
<dbReference type="InterPro" id="IPR000757">
    <property type="entry name" value="Beta-glucanase-like"/>
</dbReference>